<dbReference type="SUPFAM" id="SSF47986">
    <property type="entry name" value="DEATH domain"/>
    <property type="match status" value="1"/>
</dbReference>
<keyword evidence="9" id="KW-1185">Reference proteome</keyword>
<feature type="domain" description="Death" evidence="4">
    <location>
        <begin position="441"/>
        <end position="505"/>
    </location>
</feature>
<dbReference type="SMART" id="SM00214">
    <property type="entry name" value="VWC"/>
    <property type="match status" value="2"/>
</dbReference>
<dbReference type="Gene3D" id="4.10.40.20">
    <property type="match status" value="1"/>
</dbReference>
<dbReference type="Gene3D" id="1.10.533.10">
    <property type="entry name" value="Death Domain, Fas"/>
    <property type="match status" value="1"/>
</dbReference>
<feature type="signal peptide" evidence="3">
    <location>
        <begin position="1"/>
        <end position="21"/>
    </location>
</feature>
<feature type="domain" description="VWFC" evidence="5">
    <location>
        <begin position="124"/>
        <end position="186"/>
    </location>
</feature>
<feature type="compositionally biased region" description="Basic residues" evidence="2">
    <location>
        <begin position="665"/>
        <end position="687"/>
    </location>
</feature>
<feature type="region of interest" description="Disordered" evidence="2">
    <location>
        <begin position="611"/>
        <end position="630"/>
    </location>
</feature>
<feature type="domain" description="IGFBP N-terminal" evidence="6">
    <location>
        <begin position="27"/>
        <end position="108"/>
    </location>
</feature>
<dbReference type="PANTHER" id="PTHR46439">
    <property type="entry name" value="CYSTEINE-RICH MOTOR NEURON 1 PROTEIN"/>
    <property type="match status" value="1"/>
</dbReference>
<feature type="compositionally biased region" description="Basic and acidic residues" evidence="2">
    <location>
        <begin position="652"/>
        <end position="664"/>
    </location>
</feature>
<evidence type="ECO:0000256" key="3">
    <source>
        <dbReference type="SAM" id="SignalP"/>
    </source>
</evidence>
<dbReference type="InterPro" id="IPR000867">
    <property type="entry name" value="IGFBP-like"/>
</dbReference>
<dbReference type="InterPro" id="IPR052624">
    <property type="entry name" value="CRIM1"/>
</dbReference>
<keyword evidence="3" id="KW-0732">Signal</keyword>
<dbReference type="InterPro" id="IPR013568">
    <property type="entry name" value="SEFIR_dom"/>
</dbReference>
<feature type="chain" id="PRO_5043572189" evidence="3">
    <location>
        <begin position="22"/>
        <end position="961"/>
    </location>
</feature>
<feature type="domain" description="VWFC" evidence="5">
    <location>
        <begin position="248"/>
        <end position="308"/>
    </location>
</feature>
<dbReference type="SMART" id="SM00121">
    <property type="entry name" value="IB"/>
    <property type="match status" value="1"/>
</dbReference>
<dbReference type="PROSITE" id="PS51323">
    <property type="entry name" value="IGFBP_N_2"/>
    <property type="match status" value="1"/>
</dbReference>
<feature type="region of interest" description="Disordered" evidence="2">
    <location>
        <begin position="645"/>
        <end position="770"/>
    </location>
</feature>
<evidence type="ECO:0000259" key="7">
    <source>
        <dbReference type="PROSITE" id="PS51534"/>
    </source>
</evidence>
<dbReference type="PROSITE" id="PS50184">
    <property type="entry name" value="VWFC_2"/>
    <property type="match status" value="2"/>
</dbReference>
<dbReference type="InterPro" id="IPR011029">
    <property type="entry name" value="DEATH-like_dom_sf"/>
</dbReference>
<gene>
    <name evidence="8" type="ORF">PMEA_00001606</name>
</gene>
<dbReference type="Pfam" id="PF23334">
    <property type="entry name" value="VWC2L_2nd"/>
    <property type="match status" value="2"/>
</dbReference>
<evidence type="ECO:0000256" key="2">
    <source>
        <dbReference type="SAM" id="MobiDB-lite"/>
    </source>
</evidence>
<dbReference type="PROSITE" id="PS01208">
    <property type="entry name" value="VWFC_1"/>
    <property type="match status" value="2"/>
</dbReference>
<evidence type="ECO:0000259" key="4">
    <source>
        <dbReference type="PROSITE" id="PS50017"/>
    </source>
</evidence>
<feature type="domain" description="SEFIR" evidence="7">
    <location>
        <begin position="779"/>
        <end position="929"/>
    </location>
</feature>
<dbReference type="Proteomes" id="UP001159428">
    <property type="component" value="Unassembled WGS sequence"/>
</dbReference>
<organism evidence="8 9">
    <name type="scientific">Pocillopora meandrina</name>
    <dbReference type="NCBI Taxonomy" id="46732"/>
    <lineage>
        <taxon>Eukaryota</taxon>
        <taxon>Metazoa</taxon>
        <taxon>Cnidaria</taxon>
        <taxon>Anthozoa</taxon>
        <taxon>Hexacorallia</taxon>
        <taxon>Scleractinia</taxon>
        <taxon>Astrocoeniina</taxon>
        <taxon>Pocilloporidae</taxon>
        <taxon>Pocillopora</taxon>
    </lineage>
</organism>
<comment type="caution">
    <text evidence="8">The sequence shown here is derived from an EMBL/GenBank/DDBJ whole genome shotgun (WGS) entry which is preliminary data.</text>
</comment>
<sequence>MEKLYSFASALLVVFLSCTTAQSPLPVLSDCSPCWCDSAGKCPDPREVCPEILNCNTGVVKDKCGCCYVCLKSIGEMCKREPYQKDEEKCDRGLQCLPGEDTWKCEDFKPENLKISRCEKMGKDRCYDLVTRKSYRTGEIWIRGDFTCTACECESSGRLYCWSIKCNVPRCKDPVRVEGRCCEFCLDSDVKKVCHFNGKTFFQSEIIVLQDRKTICQCQKSRGWVCEESIKRNMQPLNGNYSYHTESPQCVDPLSRRVFKKGEMWRLSECAHCVCGESNTGSCSVVRCPTPRCNDPFKIKGICCPACPEDYQEGWLHSAYVKSKNRINKKTTKNIIIANQNEEKKPHTNCHWFMFRTMHISSPIHLHTIELISTAVVETDLLARVRAAIHVTMDCTEEEDTPRLSPMPRDILALPAREVLSYTKIRDPLSLQLNMVGALKNWKDVADLLGYSAERILGYFAHNSRPGLLLLEDWIYEKNGILETLVNILSELEFYSCLEVIRKCVEDYQRKSGTVSRQNEVDNDDDGIGDVQGIQPEYGGCCVSEDSSVVTSTDSEFTNHTLFTSSEFSTISSPLPSAVANLKDKTSGGISVHDKDLQGKSLSSTNLCVPSRVAEEGGTPTGRPGLFRYSSWSPDAHLENEDLVKSNQGGKDYMRSNSHEPKSKLKDRKKSFRKKIAHMFSTKRHKRSSEPSNNEGNSSLVSSGESNSDTSMVTSFTASDSYRESVQNPKENLSPLKVEEARRLSNSDSVSSGESAASPTSLGYESGYTSSPEAPIGSGKTISIIHCSHLEGKAFQEEVSKLYYHFSKNLGYKCHLDKLELVEVAENMFRWAMKSVQQSNFVFICVSPELKKIFDLPSKEISDSLEDDEACMVRLESDLILAELATNASNRKGKYMTILLKGSSKRDVPSFLSLYLKYQWPDEERRIRCIIEGKPEIVPVPVSSVKTDPAPKVVEPAKIPS</sequence>
<accession>A0AAU9W9F0</accession>
<feature type="compositionally biased region" description="Polar residues" evidence="2">
    <location>
        <begin position="709"/>
        <end position="731"/>
    </location>
</feature>
<evidence type="ECO:0000313" key="9">
    <source>
        <dbReference type="Proteomes" id="UP001159428"/>
    </source>
</evidence>
<dbReference type="SUPFAM" id="SSF57603">
    <property type="entry name" value="FnI-like domain"/>
    <property type="match status" value="2"/>
</dbReference>
<dbReference type="SUPFAM" id="SSF57184">
    <property type="entry name" value="Growth factor receptor domain"/>
    <property type="match status" value="1"/>
</dbReference>
<feature type="compositionally biased region" description="Low complexity" evidence="2">
    <location>
        <begin position="746"/>
        <end position="761"/>
    </location>
</feature>
<dbReference type="EMBL" id="CALNXJ010000010">
    <property type="protein sequence ID" value="CAH3106565.1"/>
    <property type="molecule type" value="Genomic_DNA"/>
</dbReference>
<evidence type="ECO:0000313" key="8">
    <source>
        <dbReference type="EMBL" id="CAH3106565.1"/>
    </source>
</evidence>
<keyword evidence="1" id="KW-1015">Disulfide bond</keyword>
<protein>
    <submittedName>
        <fullName evidence="8">Uncharacterized protein</fullName>
    </submittedName>
</protein>
<evidence type="ECO:0000256" key="1">
    <source>
        <dbReference type="ARBA" id="ARBA00023157"/>
    </source>
</evidence>
<name>A0AAU9W9F0_9CNID</name>
<dbReference type="GO" id="GO:0005576">
    <property type="term" value="C:extracellular region"/>
    <property type="evidence" value="ECO:0007669"/>
    <property type="project" value="InterPro"/>
</dbReference>
<dbReference type="InterPro" id="IPR009030">
    <property type="entry name" value="Growth_fac_rcpt_cys_sf"/>
</dbReference>
<reference evidence="8 9" key="1">
    <citation type="submission" date="2022-05" db="EMBL/GenBank/DDBJ databases">
        <authorList>
            <consortium name="Genoscope - CEA"/>
            <person name="William W."/>
        </authorList>
    </citation>
    <scope>NUCLEOTIDE SEQUENCE [LARGE SCALE GENOMIC DNA]</scope>
</reference>
<feature type="compositionally biased region" description="Low complexity" evidence="2">
    <location>
        <begin position="690"/>
        <end position="708"/>
    </location>
</feature>
<dbReference type="PROSITE" id="PS50017">
    <property type="entry name" value="DEATH_DOMAIN"/>
    <property type="match status" value="1"/>
</dbReference>
<evidence type="ECO:0000259" key="5">
    <source>
        <dbReference type="PROSITE" id="PS50184"/>
    </source>
</evidence>
<dbReference type="PROSITE" id="PS51257">
    <property type="entry name" value="PROKAR_LIPOPROTEIN"/>
    <property type="match status" value="1"/>
</dbReference>
<dbReference type="InterPro" id="IPR001007">
    <property type="entry name" value="VWF_dom"/>
</dbReference>
<dbReference type="Pfam" id="PF08357">
    <property type="entry name" value="SEFIR"/>
    <property type="match status" value="1"/>
</dbReference>
<dbReference type="GO" id="GO:0007165">
    <property type="term" value="P:signal transduction"/>
    <property type="evidence" value="ECO:0007669"/>
    <property type="project" value="InterPro"/>
</dbReference>
<evidence type="ECO:0000259" key="6">
    <source>
        <dbReference type="PROSITE" id="PS51323"/>
    </source>
</evidence>
<dbReference type="Gene3D" id="3.40.50.11530">
    <property type="match status" value="1"/>
</dbReference>
<proteinExistence type="predicted"/>
<dbReference type="InterPro" id="IPR000488">
    <property type="entry name" value="Death_dom"/>
</dbReference>
<dbReference type="PROSITE" id="PS51534">
    <property type="entry name" value="SEFIR"/>
    <property type="match status" value="1"/>
</dbReference>
<dbReference type="AlphaFoldDB" id="A0AAU9W9F0"/>